<dbReference type="PANTHER" id="PTHR47332:SF4">
    <property type="entry name" value="SET DOMAIN-CONTAINING PROTEIN 5"/>
    <property type="match status" value="1"/>
</dbReference>
<proteinExistence type="predicted"/>
<feature type="domain" description="SET" evidence="1">
    <location>
        <begin position="153"/>
        <end position="286"/>
    </location>
</feature>
<dbReference type="PANTHER" id="PTHR47332">
    <property type="entry name" value="SET DOMAIN-CONTAINING PROTEIN 5"/>
    <property type="match status" value="1"/>
</dbReference>
<dbReference type="PROSITE" id="PS50280">
    <property type="entry name" value="SET"/>
    <property type="match status" value="1"/>
</dbReference>
<comment type="caution">
    <text evidence="2">The sequence shown here is derived from an EMBL/GenBank/DDBJ whole genome shotgun (WGS) entry which is preliminary data.</text>
</comment>
<evidence type="ECO:0000313" key="3">
    <source>
        <dbReference type="Proteomes" id="UP000799772"/>
    </source>
</evidence>
<protein>
    <recommendedName>
        <fullName evidence="1">SET domain-containing protein</fullName>
    </recommendedName>
</protein>
<feature type="non-terminal residue" evidence="2">
    <location>
        <position position="286"/>
    </location>
</feature>
<evidence type="ECO:0000259" key="1">
    <source>
        <dbReference type="PROSITE" id="PS50280"/>
    </source>
</evidence>
<accession>A0A9P4I5Y9</accession>
<name>A0A9P4I5Y9_9PEZI</name>
<dbReference type="InterPro" id="IPR001214">
    <property type="entry name" value="SET_dom"/>
</dbReference>
<dbReference type="AlphaFoldDB" id="A0A9P4I5Y9"/>
<keyword evidence="3" id="KW-1185">Reference proteome</keyword>
<dbReference type="InterPro" id="IPR053185">
    <property type="entry name" value="SET_domain_protein"/>
</dbReference>
<dbReference type="OrthoDB" id="265717at2759"/>
<dbReference type="SUPFAM" id="SSF82199">
    <property type="entry name" value="SET domain"/>
    <property type="match status" value="1"/>
</dbReference>
<dbReference type="CDD" id="cd20071">
    <property type="entry name" value="SET_SMYD"/>
    <property type="match status" value="1"/>
</dbReference>
<organism evidence="2 3">
    <name type="scientific">Rhizodiscina lignyota</name>
    <dbReference type="NCBI Taxonomy" id="1504668"/>
    <lineage>
        <taxon>Eukaryota</taxon>
        <taxon>Fungi</taxon>
        <taxon>Dikarya</taxon>
        <taxon>Ascomycota</taxon>
        <taxon>Pezizomycotina</taxon>
        <taxon>Dothideomycetes</taxon>
        <taxon>Pleosporomycetidae</taxon>
        <taxon>Aulographales</taxon>
        <taxon>Rhizodiscinaceae</taxon>
        <taxon>Rhizodiscina</taxon>
    </lineage>
</organism>
<sequence>MGIDAGFDMDPPLSKGVVDRHNWGRFIDFIKEYYKDDIQVEIKPNYINFKAGEHPKLPFEGHKFLRFSSKVSGAIATASGVERYIYTVTRVARVHFGSRVKYWNEGADQFGIYDWRKVHESIRSYEQLDGSEMPTSIAHFIDGTDPLKELEIPLFEIKDIPGRGKGLVARFNISSGTRILCEKPLLTVRAKSREELETFLVAKLKAMSKSSQRQFLSLHNNFPGKYPFSGIFKTNALPCGSRSPIGGVYPTVCFINHSCIPNAHNSWNSNEEHETIHAIRTIKSGA</sequence>
<evidence type="ECO:0000313" key="2">
    <source>
        <dbReference type="EMBL" id="KAF2093548.1"/>
    </source>
</evidence>
<dbReference type="Gene3D" id="2.170.270.10">
    <property type="entry name" value="SET domain"/>
    <property type="match status" value="1"/>
</dbReference>
<dbReference type="InterPro" id="IPR046341">
    <property type="entry name" value="SET_dom_sf"/>
</dbReference>
<reference evidence="2" key="1">
    <citation type="journal article" date="2020" name="Stud. Mycol.">
        <title>101 Dothideomycetes genomes: a test case for predicting lifestyles and emergence of pathogens.</title>
        <authorList>
            <person name="Haridas S."/>
            <person name="Albert R."/>
            <person name="Binder M."/>
            <person name="Bloem J."/>
            <person name="Labutti K."/>
            <person name="Salamov A."/>
            <person name="Andreopoulos B."/>
            <person name="Baker S."/>
            <person name="Barry K."/>
            <person name="Bills G."/>
            <person name="Bluhm B."/>
            <person name="Cannon C."/>
            <person name="Castanera R."/>
            <person name="Culley D."/>
            <person name="Daum C."/>
            <person name="Ezra D."/>
            <person name="Gonzalez J."/>
            <person name="Henrissat B."/>
            <person name="Kuo A."/>
            <person name="Liang C."/>
            <person name="Lipzen A."/>
            <person name="Lutzoni F."/>
            <person name="Magnuson J."/>
            <person name="Mondo S."/>
            <person name="Nolan M."/>
            <person name="Ohm R."/>
            <person name="Pangilinan J."/>
            <person name="Park H.-J."/>
            <person name="Ramirez L."/>
            <person name="Alfaro M."/>
            <person name="Sun H."/>
            <person name="Tritt A."/>
            <person name="Yoshinaga Y."/>
            <person name="Zwiers L.-H."/>
            <person name="Turgeon B."/>
            <person name="Goodwin S."/>
            <person name="Spatafora J."/>
            <person name="Crous P."/>
            <person name="Grigoriev I."/>
        </authorList>
    </citation>
    <scope>NUCLEOTIDE SEQUENCE</scope>
    <source>
        <strain evidence="2">CBS 133067</strain>
    </source>
</reference>
<dbReference type="Pfam" id="PF00856">
    <property type="entry name" value="SET"/>
    <property type="match status" value="1"/>
</dbReference>
<gene>
    <name evidence="2" type="ORF">NA57DRAFT_11417</name>
</gene>
<dbReference type="Proteomes" id="UP000799772">
    <property type="component" value="Unassembled WGS sequence"/>
</dbReference>
<dbReference type="EMBL" id="ML978137">
    <property type="protein sequence ID" value="KAF2093548.1"/>
    <property type="molecule type" value="Genomic_DNA"/>
</dbReference>